<proteinExistence type="predicted"/>
<gene>
    <name evidence="2" type="ORF">LV75_004805</name>
</gene>
<comment type="caution">
    <text evidence="2">The sequence shown here is derived from an EMBL/GenBank/DDBJ whole genome shotgun (WGS) entry which is preliminary data.</text>
</comment>
<protein>
    <recommendedName>
        <fullName evidence="4">FXSXX-COOH protein</fullName>
    </recommendedName>
</protein>
<name>A0ABT1II26_9PSEU</name>
<evidence type="ECO:0000256" key="1">
    <source>
        <dbReference type="SAM" id="MobiDB-lite"/>
    </source>
</evidence>
<dbReference type="EMBL" id="JAMTCO010000012">
    <property type="protein sequence ID" value="MCP2272279.1"/>
    <property type="molecule type" value="Genomic_DNA"/>
</dbReference>
<accession>A0ABT1II26</accession>
<feature type="region of interest" description="Disordered" evidence="1">
    <location>
        <begin position="1"/>
        <end position="29"/>
    </location>
</feature>
<keyword evidence="3" id="KW-1185">Reference proteome</keyword>
<organism evidence="2 3">
    <name type="scientific">Actinokineospora diospyrosa</name>
    <dbReference type="NCBI Taxonomy" id="103728"/>
    <lineage>
        <taxon>Bacteria</taxon>
        <taxon>Bacillati</taxon>
        <taxon>Actinomycetota</taxon>
        <taxon>Actinomycetes</taxon>
        <taxon>Pseudonocardiales</taxon>
        <taxon>Pseudonocardiaceae</taxon>
        <taxon>Actinokineospora</taxon>
    </lineage>
</organism>
<dbReference type="RefSeq" id="WP_253889211.1">
    <property type="nucleotide sequence ID" value="NZ_BAAAVB010000001.1"/>
</dbReference>
<feature type="compositionally biased region" description="Low complexity" evidence="1">
    <location>
        <begin position="15"/>
        <end position="24"/>
    </location>
</feature>
<evidence type="ECO:0000313" key="2">
    <source>
        <dbReference type="EMBL" id="MCP2272279.1"/>
    </source>
</evidence>
<sequence>MPRHATEDVTGPDTAAAKARPAAKPTERPDVTALDIATLQRRIGNAAVAELFAADRVPLQRSTVPAASPPGPATTMRTRSRERRL</sequence>
<feature type="region of interest" description="Disordered" evidence="1">
    <location>
        <begin position="59"/>
        <end position="85"/>
    </location>
</feature>
<dbReference type="Proteomes" id="UP001205185">
    <property type="component" value="Unassembled WGS sequence"/>
</dbReference>
<reference evidence="2 3" key="1">
    <citation type="submission" date="2022-06" db="EMBL/GenBank/DDBJ databases">
        <title>Genomic Encyclopedia of Archaeal and Bacterial Type Strains, Phase II (KMG-II): from individual species to whole genera.</title>
        <authorList>
            <person name="Goeker M."/>
        </authorList>
    </citation>
    <scope>NUCLEOTIDE SEQUENCE [LARGE SCALE GENOMIC DNA]</scope>
    <source>
        <strain evidence="2 3">DSM 44255</strain>
    </source>
</reference>
<evidence type="ECO:0008006" key="4">
    <source>
        <dbReference type="Google" id="ProtNLM"/>
    </source>
</evidence>
<evidence type="ECO:0000313" key="3">
    <source>
        <dbReference type="Proteomes" id="UP001205185"/>
    </source>
</evidence>